<dbReference type="GO" id="GO:0005829">
    <property type="term" value="C:cytosol"/>
    <property type="evidence" value="ECO:0007669"/>
    <property type="project" value="TreeGrafter"/>
</dbReference>
<dbReference type="Pfam" id="PF01029">
    <property type="entry name" value="NusB"/>
    <property type="match status" value="1"/>
</dbReference>
<accession>A0AB39KSQ0</accession>
<reference evidence="8" key="1">
    <citation type="submission" date="2024-06" db="EMBL/GenBank/DDBJ databases">
        <title>Caulobacter inopinatus, sp. nov.</title>
        <authorList>
            <person name="Donachie S.P."/>
        </authorList>
    </citation>
    <scope>NUCLEOTIDE SEQUENCE</scope>
    <source>
        <strain evidence="8">73W</strain>
    </source>
</reference>
<dbReference type="PANTHER" id="PTHR11078">
    <property type="entry name" value="N UTILIZATION SUBSTANCE PROTEIN B-RELATED"/>
    <property type="match status" value="1"/>
</dbReference>
<dbReference type="GO" id="GO:0031564">
    <property type="term" value="P:transcription antitermination"/>
    <property type="evidence" value="ECO:0007669"/>
    <property type="project" value="UniProtKB-KW"/>
</dbReference>
<evidence type="ECO:0000256" key="1">
    <source>
        <dbReference type="ARBA" id="ARBA00005952"/>
    </source>
</evidence>
<evidence type="ECO:0000313" key="8">
    <source>
        <dbReference type="EMBL" id="XDO96703.1"/>
    </source>
</evidence>
<keyword evidence="4 6" id="KW-0805">Transcription regulation</keyword>
<dbReference type="InterPro" id="IPR006027">
    <property type="entry name" value="NusB_RsmB_TIM44"/>
</dbReference>
<evidence type="ECO:0000256" key="5">
    <source>
        <dbReference type="ARBA" id="ARBA00023163"/>
    </source>
</evidence>
<dbReference type="InterPro" id="IPR035926">
    <property type="entry name" value="NusB-like_sf"/>
</dbReference>
<comment type="function">
    <text evidence="6">Involved in transcription antitermination. Required for transcription of ribosomal RNA (rRNA) genes. Binds specifically to the boxA antiterminator sequence of the ribosomal RNA (rrn) operons.</text>
</comment>
<keyword evidence="2 6" id="KW-0889">Transcription antitermination</keyword>
<evidence type="ECO:0000256" key="3">
    <source>
        <dbReference type="ARBA" id="ARBA00022884"/>
    </source>
</evidence>
<gene>
    <name evidence="6 8" type="primary">nusB</name>
    <name evidence="8" type="ORF">ABOZ73_18360</name>
</gene>
<dbReference type="Gene3D" id="1.10.940.10">
    <property type="entry name" value="NusB-like"/>
    <property type="match status" value="1"/>
</dbReference>
<evidence type="ECO:0000259" key="7">
    <source>
        <dbReference type="Pfam" id="PF01029"/>
    </source>
</evidence>
<protein>
    <recommendedName>
        <fullName evidence="6">Transcription antitermination protein NusB</fullName>
    </recommendedName>
    <alternativeName>
        <fullName evidence="6">Antitermination factor NusB</fullName>
    </alternativeName>
</protein>
<sequence>MNATPPRQARSVARLAAVQALYQMETAGTGVEAVVREFSEHRFDRDLSEDVRLAGADEEFFADLVRGVVGQQAKIDKAITSRLATNWRLERVDATLRAILRAGAFELINRPDVPVEVAIDEYVDIAKSFFEGPEAGFVNGALDGIAKDARTS</sequence>
<dbReference type="NCBIfam" id="TIGR01951">
    <property type="entry name" value="nusB"/>
    <property type="match status" value="1"/>
</dbReference>
<proteinExistence type="inferred from homology"/>
<keyword evidence="3 6" id="KW-0694">RNA-binding</keyword>
<evidence type="ECO:0000256" key="2">
    <source>
        <dbReference type="ARBA" id="ARBA00022814"/>
    </source>
</evidence>
<name>A0AB39KSQ0_9CAUL</name>
<organism evidence="8">
    <name type="scientific">Caulobacter sp. 73W</name>
    <dbReference type="NCBI Taxonomy" id="3161137"/>
    <lineage>
        <taxon>Bacteria</taxon>
        <taxon>Pseudomonadati</taxon>
        <taxon>Pseudomonadota</taxon>
        <taxon>Alphaproteobacteria</taxon>
        <taxon>Caulobacterales</taxon>
        <taxon>Caulobacteraceae</taxon>
        <taxon>Caulobacter</taxon>
    </lineage>
</organism>
<dbReference type="GO" id="GO:0006353">
    <property type="term" value="P:DNA-templated transcription termination"/>
    <property type="evidence" value="ECO:0007669"/>
    <property type="project" value="UniProtKB-UniRule"/>
</dbReference>
<dbReference type="PANTHER" id="PTHR11078:SF3">
    <property type="entry name" value="ANTITERMINATION NUSB DOMAIN-CONTAINING PROTEIN"/>
    <property type="match status" value="1"/>
</dbReference>
<dbReference type="AlphaFoldDB" id="A0AB39KSQ0"/>
<keyword evidence="5 6" id="KW-0804">Transcription</keyword>
<dbReference type="RefSeq" id="WP_369059543.1">
    <property type="nucleotide sequence ID" value="NZ_CP158375.1"/>
</dbReference>
<comment type="similarity">
    <text evidence="1 6">Belongs to the NusB family.</text>
</comment>
<dbReference type="InterPro" id="IPR011605">
    <property type="entry name" value="NusB_fam"/>
</dbReference>
<evidence type="ECO:0000256" key="6">
    <source>
        <dbReference type="HAMAP-Rule" id="MF_00073"/>
    </source>
</evidence>
<dbReference type="GO" id="GO:0003723">
    <property type="term" value="F:RNA binding"/>
    <property type="evidence" value="ECO:0007669"/>
    <property type="project" value="UniProtKB-UniRule"/>
</dbReference>
<dbReference type="EMBL" id="CP158375">
    <property type="protein sequence ID" value="XDO96703.1"/>
    <property type="molecule type" value="Genomic_DNA"/>
</dbReference>
<dbReference type="SUPFAM" id="SSF48013">
    <property type="entry name" value="NusB-like"/>
    <property type="match status" value="1"/>
</dbReference>
<evidence type="ECO:0000256" key="4">
    <source>
        <dbReference type="ARBA" id="ARBA00023015"/>
    </source>
</evidence>
<feature type="domain" description="NusB/RsmB/TIM44" evidence="7">
    <location>
        <begin position="13"/>
        <end position="147"/>
    </location>
</feature>
<dbReference type="HAMAP" id="MF_00073">
    <property type="entry name" value="NusB"/>
    <property type="match status" value="1"/>
</dbReference>